<comment type="caution">
    <text evidence="5">The sequence shown here is derived from an EMBL/GenBank/DDBJ whole genome shotgun (WGS) entry which is preliminary data.</text>
</comment>
<dbReference type="InterPro" id="IPR036511">
    <property type="entry name" value="TGT-like_sf"/>
</dbReference>
<dbReference type="AlphaFoldDB" id="A0A1G2IDJ5"/>
<keyword evidence="2" id="KW-0808">Transferase</keyword>
<proteinExistence type="predicted"/>
<dbReference type="InterPro" id="IPR002616">
    <property type="entry name" value="tRNA_ribo_trans-like"/>
</dbReference>
<evidence type="ECO:0000256" key="2">
    <source>
        <dbReference type="ARBA" id="ARBA00022679"/>
    </source>
</evidence>
<dbReference type="Proteomes" id="UP000176774">
    <property type="component" value="Unassembled WGS sequence"/>
</dbReference>
<reference evidence="5 6" key="1">
    <citation type="journal article" date="2016" name="Nat. Commun.">
        <title>Thousands of microbial genomes shed light on interconnected biogeochemical processes in an aquifer system.</title>
        <authorList>
            <person name="Anantharaman K."/>
            <person name="Brown C.T."/>
            <person name="Hug L.A."/>
            <person name="Sharon I."/>
            <person name="Castelle C.J."/>
            <person name="Probst A.J."/>
            <person name="Thomas B.C."/>
            <person name="Singh A."/>
            <person name="Wilkins M.J."/>
            <person name="Karaoz U."/>
            <person name="Brodie E.L."/>
            <person name="Williams K.H."/>
            <person name="Hubbard S.S."/>
            <person name="Banfield J.F."/>
        </authorList>
    </citation>
    <scope>NUCLEOTIDE SEQUENCE [LARGE SCALE GENOMIC DNA]</scope>
</reference>
<dbReference type="InterPro" id="IPR004803">
    <property type="entry name" value="TGT"/>
</dbReference>
<dbReference type="SUPFAM" id="SSF51713">
    <property type="entry name" value="tRNA-guanine transglycosylase"/>
    <property type="match status" value="1"/>
</dbReference>
<dbReference type="PANTHER" id="PTHR46499">
    <property type="entry name" value="QUEUINE TRNA-RIBOSYLTRANSFERASE"/>
    <property type="match status" value="1"/>
</dbReference>
<feature type="domain" description="tRNA-guanine(15) transglycosylase-like" evidence="4">
    <location>
        <begin position="13"/>
        <end position="101"/>
    </location>
</feature>
<dbReference type="STRING" id="1802214.A2908_00280"/>
<dbReference type="NCBIfam" id="TIGR00430">
    <property type="entry name" value="Q_tRNA_tgt"/>
    <property type="match status" value="1"/>
</dbReference>
<gene>
    <name evidence="5" type="ORF">A2908_00280</name>
</gene>
<dbReference type="GO" id="GO:0005737">
    <property type="term" value="C:cytoplasm"/>
    <property type="evidence" value="ECO:0007669"/>
    <property type="project" value="TreeGrafter"/>
</dbReference>
<name>A0A1G2IDJ5_9BACT</name>
<accession>A0A1G2IDJ5</accession>
<keyword evidence="3" id="KW-0819">tRNA processing</keyword>
<dbReference type="GO" id="GO:0008479">
    <property type="term" value="F:tRNA-guanosine(34) queuine transglycosylase activity"/>
    <property type="evidence" value="ECO:0007669"/>
    <property type="project" value="InterPro"/>
</dbReference>
<feature type="domain" description="tRNA-guanine(15) transglycosylase-like" evidence="4">
    <location>
        <begin position="134"/>
        <end position="384"/>
    </location>
</feature>
<keyword evidence="1" id="KW-0328">Glycosyltransferase</keyword>
<evidence type="ECO:0000256" key="3">
    <source>
        <dbReference type="ARBA" id="ARBA00022694"/>
    </source>
</evidence>
<evidence type="ECO:0000313" key="6">
    <source>
        <dbReference type="Proteomes" id="UP000176774"/>
    </source>
</evidence>
<dbReference type="InterPro" id="IPR050076">
    <property type="entry name" value="ArchSynthase1/Queuine_TRR"/>
</dbReference>
<protein>
    <recommendedName>
        <fullName evidence="4">tRNA-guanine(15) transglycosylase-like domain-containing protein</fullName>
    </recommendedName>
</protein>
<dbReference type="EMBL" id="MHPA01000021">
    <property type="protein sequence ID" value="OGZ72804.1"/>
    <property type="molecule type" value="Genomic_DNA"/>
</dbReference>
<dbReference type="Gene3D" id="3.20.20.105">
    <property type="entry name" value="Queuine tRNA-ribosyltransferase-like"/>
    <property type="match status" value="1"/>
</dbReference>
<dbReference type="PANTHER" id="PTHR46499:SF1">
    <property type="entry name" value="QUEUINE TRNA-RIBOSYLTRANSFERASE"/>
    <property type="match status" value="1"/>
</dbReference>
<evidence type="ECO:0000259" key="4">
    <source>
        <dbReference type="Pfam" id="PF01702"/>
    </source>
</evidence>
<evidence type="ECO:0000256" key="1">
    <source>
        <dbReference type="ARBA" id="ARBA00022676"/>
    </source>
</evidence>
<evidence type="ECO:0000313" key="5">
    <source>
        <dbReference type="EMBL" id="OGZ72804.1"/>
    </source>
</evidence>
<dbReference type="GO" id="GO:0002099">
    <property type="term" value="P:tRNA wobble guanine modification"/>
    <property type="evidence" value="ECO:0007669"/>
    <property type="project" value="TreeGrafter"/>
</dbReference>
<dbReference type="NCBIfam" id="TIGR00449">
    <property type="entry name" value="tgt_general"/>
    <property type="match status" value="1"/>
</dbReference>
<organism evidence="5 6">
    <name type="scientific">Candidatus Staskawiczbacteria bacterium RIFCSPLOWO2_01_FULL_38_12b</name>
    <dbReference type="NCBI Taxonomy" id="1802214"/>
    <lineage>
        <taxon>Bacteria</taxon>
        <taxon>Candidatus Staskawicziibacteriota</taxon>
    </lineage>
</organism>
<sequence length="385" mass="43299">MQFHISKKSKLSNARLGFLETNHGVVETPCLVPVATQGVIKTLTSEEAEQTKSQMLIANTFWLHLKPGEKILEKAGGIHKFMNWKKPLMTDSGGFQVFSLGFGQDLNVGKIMNAKDRMGSDADLRAEIKIGSQPKKIKIRQDGVFFRSPIDGRELFIGPKESIAIQEKIGADIIFAFDECTAPLADYEYTKNSLLKTHEWAKICLKVKKSKQALYGIVQGGRFKDLRTESAKFIASQDFDGFGIGGEFGNDKKIMSQMLHWVVGELSEKKPRHLLGIGQLDDLEKIIKVGVDTFDCTVPTHYARRGIAFTSEGKLNMKQVKFLKKREPLDTGCVCNVCLNYKKDYICHLLRAGELTALKLLTFHNLCYFNNFVEEIRAKIKKGEI</sequence>
<dbReference type="Pfam" id="PF01702">
    <property type="entry name" value="TGT"/>
    <property type="match status" value="2"/>
</dbReference>